<dbReference type="EMBL" id="CP158281">
    <property type="protein sequence ID" value="XBV88474.1"/>
    <property type="molecule type" value="Genomic_DNA"/>
</dbReference>
<evidence type="ECO:0000256" key="1">
    <source>
        <dbReference type="SAM" id="MobiDB-lite"/>
    </source>
</evidence>
<dbReference type="RefSeq" id="WP_350269489.1">
    <property type="nucleotide sequence ID" value="NZ_CP158281.1"/>
</dbReference>
<organism evidence="2">
    <name type="scientific">Brevibacterium koreense</name>
    <dbReference type="NCBI Taxonomy" id="3140787"/>
    <lineage>
        <taxon>Bacteria</taxon>
        <taxon>Bacillati</taxon>
        <taxon>Actinomycetota</taxon>
        <taxon>Actinomycetes</taxon>
        <taxon>Micrococcales</taxon>
        <taxon>Brevibacteriaceae</taxon>
        <taxon>Brevibacterium</taxon>
    </lineage>
</organism>
<evidence type="ECO:0000313" key="2">
    <source>
        <dbReference type="EMBL" id="XBV88474.1"/>
    </source>
</evidence>
<dbReference type="KEGG" id="bkr:AAFP32_13015"/>
<gene>
    <name evidence="2" type="ORF">AAFP32_13015</name>
</gene>
<reference evidence="2" key="1">
    <citation type="submission" date="2024-06" db="EMBL/GenBank/DDBJ databases">
        <title>Brevibacterium koreense sp. nov., isolated from jogae-jeotgal, a Korean fermented seafood.</title>
        <authorList>
            <person name="Whon T.W."/>
            <person name="Nam S."/>
            <person name="Kim Y."/>
        </authorList>
    </citation>
    <scope>NUCLEOTIDE SEQUENCE</scope>
    <source>
        <strain evidence="2">CBA3109</strain>
    </source>
</reference>
<feature type="region of interest" description="Disordered" evidence="1">
    <location>
        <begin position="1"/>
        <end position="22"/>
    </location>
</feature>
<proteinExistence type="predicted"/>
<dbReference type="AlphaFoldDB" id="A0AAU7UKC6"/>
<name>A0AAU7UKC6_9MICO</name>
<protein>
    <submittedName>
        <fullName evidence="2">Uncharacterized protein</fullName>
    </submittedName>
</protein>
<accession>A0AAU7UKC6</accession>
<sequence length="62" mass="6829">MKNGDPSREIPASSVKKSLKMSQDRVRVKGSILHTIELDCDSDNGPETRVTVNVESKKMAVD</sequence>